<dbReference type="STRING" id="7217.A0A0P8ZM93"/>
<evidence type="ECO:0000313" key="4">
    <source>
        <dbReference type="Proteomes" id="UP000007801"/>
    </source>
</evidence>
<keyword evidence="4" id="KW-1185">Reference proteome</keyword>
<keyword evidence="2" id="KW-0732">Signal</keyword>
<dbReference type="OrthoDB" id="7866059at2759"/>
<feature type="compositionally biased region" description="Basic residues" evidence="1">
    <location>
        <begin position="276"/>
        <end position="290"/>
    </location>
</feature>
<organism evidence="3 4">
    <name type="scientific">Drosophila ananassae</name>
    <name type="common">Fruit fly</name>
    <dbReference type="NCBI Taxonomy" id="7217"/>
    <lineage>
        <taxon>Eukaryota</taxon>
        <taxon>Metazoa</taxon>
        <taxon>Ecdysozoa</taxon>
        <taxon>Arthropoda</taxon>
        <taxon>Hexapoda</taxon>
        <taxon>Insecta</taxon>
        <taxon>Pterygota</taxon>
        <taxon>Neoptera</taxon>
        <taxon>Endopterygota</taxon>
        <taxon>Diptera</taxon>
        <taxon>Brachycera</taxon>
        <taxon>Muscomorpha</taxon>
        <taxon>Ephydroidea</taxon>
        <taxon>Drosophilidae</taxon>
        <taxon>Drosophila</taxon>
        <taxon>Sophophora</taxon>
    </lineage>
</organism>
<feature type="compositionally biased region" description="Low complexity" evidence="1">
    <location>
        <begin position="107"/>
        <end position="118"/>
    </location>
</feature>
<accession>A0A0P8ZM93</accession>
<gene>
    <name evidence="3" type="primary">Dana\GF27540</name>
    <name evidence="3" type="ORF">GF27540</name>
</gene>
<dbReference type="InParanoid" id="A0A0P8ZM93"/>
<evidence type="ECO:0000256" key="2">
    <source>
        <dbReference type="SAM" id="SignalP"/>
    </source>
</evidence>
<protein>
    <recommendedName>
        <fullName evidence="5">Chitin-binding type-2 domain-containing protein</fullName>
    </recommendedName>
</protein>
<dbReference type="AlphaFoldDB" id="A0A0P8ZM93"/>
<dbReference type="EMBL" id="CH902619">
    <property type="protein sequence ID" value="KPU75885.1"/>
    <property type="molecule type" value="Genomic_DNA"/>
</dbReference>
<feature type="region of interest" description="Disordered" evidence="1">
    <location>
        <begin position="104"/>
        <end position="138"/>
    </location>
</feature>
<evidence type="ECO:0008006" key="5">
    <source>
        <dbReference type="Google" id="ProtNLM"/>
    </source>
</evidence>
<reference evidence="3 4" key="1">
    <citation type="journal article" date="2007" name="Nature">
        <title>Evolution of genes and genomes on the Drosophila phylogeny.</title>
        <authorList>
            <consortium name="Drosophila 12 Genomes Consortium"/>
            <person name="Clark A.G."/>
            <person name="Eisen M.B."/>
            <person name="Smith D.R."/>
            <person name="Bergman C.M."/>
            <person name="Oliver B."/>
            <person name="Markow T.A."/>
            <person name="Kaufman T.C."/>
            <person name="Kellis M."/>
            <person name="Gelbart W."/>
            <person name="Iyer V.N."/>
            <person name="Pollard D.A."/>
            <person name="Sackton T.B."/>
            <person name="Larracuente A.M."/>
            <person name="Singh N.D."/>
            <person name="Abad J.P."/>
            <person name="Abt D.N."/>
            <person name="Adryan B."/>
            <person name="Aguade M."/>
            <person name="Akashi H."/>
            <person name="Anderson W.W."/>
            <person name="Aquadro C.F."/>
            <person name="Ardell D.H."/>
            <person name="Arguello R."/>
            <person name="Artieri C.G."/>
            <person name="Barbash D.A."/>
            <person name="Barker D."/>
            <person name="Barsanti P."/>
            <person name="Batterham P."/>
            <person name="Batzoglou S."/>
            <person name="Begun D."/>
            <person name="Bhutkar A."/>
            <person name="Blanco E."/>
            <person name="Bosak S.A."/>
            <person name="Bradley R.K."/>
            <person name="Brand A.D."/>
            <person name="Brent M.R."/>
            <person name="Brooks A.N."/>
            <person name="Brown R.H."/>
            <person name="Butlin R.K."/>
            <person name="Caggese C."/>
            <person name="Calvi B.R."/>
            <person name="Bernardo de Carvalho A."/>
            <person name="Caspi A."/>
            <person name="Castrezana S."/>
            <person name="Celniker S.E."/>
            <person name="Chang J.L."/>
            <person name="Chapple C."/>
            <person name="Chatterji S."/>
            <person name="Chinwalla A."/>
            <person name="Civetta A."/>
            <person name="Clifton S.W."/>
            <person name="Comeron J.M."/>
            <person name="Costello J.C."/>
            <person name="Coyne J.A."/>
            <person name="Daub J."/>
            <person name="David R.G."/>
            <person name="Delcher A.L."/>
            <person name="Delehaunty K."/>
            <person name="Do C.B."/>
            <person name="Ebling H."/>
            <person name="Edwards K."/>
            <person name="Eickbush T."/>
            <person name="Evans J.D."/>
            <person name="Filipski A."/>
            <person name="Findeiss S."/>
            <person name="Freyhult E."/>
            <person name="Fulton L."/>
            <person name="Fulton R."/>
            <person name="Garcia A.C."/>
            <person name="Gardiner A."/>
            <person name="Garfield D.A."/>
            <person name="Garvin B.E."/>
            <person name="Gibson G."/>
            <person name="Gilbert D."/>
            <person name="Gnerre S."/>
            <person name="Godfrey J."/>
            <person name="Good R."/>
            <person name="Gotea V."/>
            <person name="Gravely B."/>
            <person name="Greenberg A.J."/>
            <person name="Griffiths-Jones S."/>
            <person name="Gross S."/>
            <person name="Guigo R."/>
            <person name="Gustafson E.A."/>
            <person name="Haerty W."/>
            <person name="Hahn M.W."/>
            <person name="Halligan D.L."/>
            <person name="Halpern A.L."/>
            <person name="Halter G.M."/>
            <person name="Han M.V."/>
            <person name="Heger A."/>
            <person name="Hillier L."/>
            <person name="Hinrichs A.S."/>
            <person name="Holmes I."/>
            <person name="Hoskins R.A."/>
            <person name="Hubisz M.J."/>
            <person name="Hultmark D."/>
            <person name="Huntley M.A."/>
            <person name="Jaffe D.B."/>
            <person name="Jagadeeshan S."/>
            <person name="Jeck W.R."/>
            <person name="Johnson J."/>
            <person name="Jones C.D."/>
            <person name="Jordan W.C."/>
            <person name="Karpen G.H."/>
            <person name="Kataoka E."/>
            <person name="Keightley P.D."/>
            <person name="Kheradpour P."/>
            <person name="Kirkness E.F."/>
            <person name="Koerich L.B."/>
            <person name="Kristiansen K."/>
            <person name="Kudrna D."/>
            <person name="Kulathinal R.J."/>
            <person name="Kumar S."/>
            <person name="Kwok R."/>
            <person name="Lander E."/>
            <person name="Langley C.H."/>
            <person name="Lapoint R."/>
            <person name="Lazzaro B.P."/>
            <person name="Lee S.J."/>
            <person name="Levesque L."/>
            <person name="Li R."/>
            <person name="Lin C.F."/>
            <person name="Lin M.F."/>
            <person name="Lindblad-Toh K."/>
            <person name="Llopart A."/>
            <person name="Long M."/>
            <person name="Low L."/>
            <person name="Lozovsky E."/>
            <person name="Lu J."/>
            <person name="Luo M."/>
            <person name="Machado C.A."/>
            <person name="Makalowski W."/>
            <person name="Marzo M."/>
            <person name="Matsuda M."/>
            <person name="Matzkin L."/>
            <person name="McAllister B."/>
            <person name="McBride C.S."/>
            <person name="McKernan B."/>
            <person name="McKernan K."/>
            <person name="Mendez-Lago M."/>
            <person name="Minx P."/>
            <person name="Mollenhauer M.U."/>
            <person name="Montooth K."/>
            <person name="Mount S.M."/>
            <person name="Mu X."/>
            <person name="Myers E."/>
            <person name="Negre B."/>
            <person name="Newfeld S."/>
            <person name="Nielsen R."/>
            <person name="Noor M.A."/>
            <person name="O'Grady P."/>
            <person name="Pachter L."/>
            <person name="Papaceit M."/>
            <person name="Parisi M.J."/>
            <person name="Parisi M."/>
            <person name="Parts L."/>
            <person name="Pedersen J.S."/>
            <person name="Pesole G."/>
            <person name="Phillippy A.M."/>
            <person name="Ponting C.P."/>
            <person name="Pop M."/>
            <person name="Porcelli D."/>
            <person name="Powell J.R."/>
            <person name="Prohaska S."/>
            <person name="Pruitt K."/>
            <person name="Puig M."/>
            <person name="Quesneville H."/>
            <person name="Ram K.R."/>
            <person name="Rand D."/>
            <person name="Rasmussen M.D."/>
            <person name="Reed L.K."/>
            <person name="Reenan R."/>
            <person name="Reily A."/>
            <person name="Remington K.A."/>
            <person name="Rieger T.T."/>
            <person name="Ritchie M.G."/>
            <person name="Robin C."/>
            <person name="Rogers Y.H."/>
            <person name="Rohde C."/>
            <person name="Rozas J."/>
            <person name="Rubenfield M.J."/>
            <person name="Ruiz A."/>
            <person name="Russo S."/>
            <person name="Salzberg S.L."/>
            <person name="Sanchez-Gracia A."/>
            <person name="Saranga D.J."/>
            <person name="Sato H."/>
            <person name="Schaeffer S.W."/>
            <person name="Schatz M.C."/>
            <person name="Schlenke T."/>
            <person name="Schwartz R."/>
            <person name="Segarra C."/>
            <person name="Singh R.S."/>
            <person name="Sirot L."/>
            <person name="Sirota M."/>
            <person name="Sisneros N.B."/>
            <person name="Smith C.D."/>
            <person name="Smith T.F."/>
            <person name="Spieth J."/>
            <person name="Stage D.E."/>
            <person name="Stark A."/>
            <person name="Stephan W."/>
            <person name="Strausberg R.L."/>
            <person name="Strempel S."/>
            <person name="Sturgill D."/>
            <person name="Sutton G."/>
            <person name="Sutton G.G."/>
            <person name="Tao W."/>
            <person name="Teichmann S."/>
            <person name="Tobari Y.N."/>
            <person name="Tomimura Y."/>
            <person name="Tsolas J.M."/>
            <person name="Valente V.L."/>
            <person name="Venter E."/>
            <person name="Venter J.C."/>
            <person name="Vicario S."/>
            <person name="Vieira F.G."/>
            <person name="Vilella A.J."/>
            <person name="Villasante A."/>
            <person name="Walenz B."/>
            <person name="Wang J."/>
            <person name="Wasserman M."/>
            <person name="Watts T."/>
            <person name="Wilson D."/>
            <person name="Wilson R.K."/>
            <person name="Wing R.A."/>
            <person name="Wolfner M.F."/>
            <person name="Wong A."/>
            <person name="Wong G.K."/>
            <person name="Wu C.I."/>
            <person name="Wu G."/>
            <person name="Yamamoto D."/>
            <person name="Yang H.P."/>
            <person name="Yang S.P."/>
            <person name="Yorke J.A."/>
            <person name="Yoshida K."/>
            <person name="Zdobnov E."/>
            <person name="Zhang P."/>
            <person name="Zhang Y."/>
            <person name="Zimin A.V."/>
            <person name="Baldwin J."/>
            <person name="Abdouelleil A."/>
            <person name="Abdulkadir J."/>
            <person name="Abebe A."/>
            <person name="Abera B."/>
            <person name="Abreu J."/>
            <person name="Acer S.C."/>
            <person name="Aftuck L."/>
            <person name="Alexander A."/>
            <person name="An P."/>
            <person name="Anderson E."/>
            <person name="Anderson S."/>
            <person name="Arachi H."/>
            <person name="Azer M."/>
            <person name="Bachantsang P."/>
            <person name="Barry A."/>
            <person name="Bayul T."/>
            <person name="Berlin A."/>
            <person name="Bessette D."/>
            <person name="Bloom T."/>
            <person name="Blye J."/>
            <person name="Boguslavskiy L."/>
            <person name="Bonnet C."/>
            <person name="Boukhgalter B."/>
            <person name="Bourzgui I."/>
            <person name="Brown A."/>
            <person name="Cahill P."/>
            <person name="Channer S."/>
            <person name="Cheshatsang Y."/>
            <person name="Chuda L."/>
            <person name="Citroen M."/>
            <person name="Collymore A."/>
            <person name="Cooke P."/>
            <person name="Costello M."/>
            <person name="D'Aco K."/>
            <person name="Daza R."/>
            <person name="De Haan G."/>
            <person name="DeGray S."/>
            <person name="DeMaso C."/>
            <person name="Dhargay N."/>
            <person name="Dooley K."/>
            <person name="Dooley E."/>
            <person name="Doricent M."/>
            <person name="Dorje P."/>
            <person name="Dorjee K."/>
            <person name="Dupes A."/>
            <person name="Elong R."/>
            <person name="Falk J."/>
            <person name="Farina A."/>
            <person name="Faro S."/>
            <person name="Ferguson D."/>
            <person name="Fisher S."/>
            <person name="Foley C.D."/>
            <person name="Franke A."/>
            <person name="Friedrich D."/>
            <person name="Gadbois L."/>
            <person name="Gearin G."/>
            <person name="Gearin C.R."/>
            <person name="Giannoukos G."/>
            <person name="Goode T."/>
            <person name="Graham J."/>
            <person name="Grandbois E."/>
            <person name="Grewal S."/>
            <person name="Gyaltsen K."/>
            <person name="Hafez N."/>
            <person name="Hagos B."/>
            <person name="Hall J."/>
            <person name="Henson C."/>
            <person name="Hollinger A."/>
            <person name="Honan T."/>
            <person name="Huard M.D."/>
            <person name="Hughes L."/>
            <person name="Hurhula B."/>
            <person name="Husby M.E."/>
            <person name="Kamat A."/>
            <person name="Kanga B."/>
            <person name="Kashin S."/>
            <person name="Khazanovich D."/>
            <person name="Kisner P."/>
            <person name="Lance K."/>
            <person name="Lara M."/>
            <person name="Lee W."/>
            <person name="Lennon N."/>
            <person name="Letendre F."/>
            <person name="LeVine R."/>
            <person name="Lipovsky A."/>
            <person name="Liu X."/>
            <person name="Liu J."/>
            <person name="Liu S."/>
            <person name="Lokyitsang T."/>
            <person name="Lokyitsang Y."/>
            <person name="Lubonja R."/>
            <person name="Lui A."/>
            <person name="MacDonald P."/>
            <person name="Magnisalis V."/>
            <person name="Maru K."/>
            <person name="Matthews C."/>
            <person name="McCusker W."/>
            <person name="McDonough S."/>
            <person name="Mehta T."/>
            <person name="Meldrim J."/>
            <person name="Meneus L."/>
            <person name="Mihai O."/>
            <person name="Mihalev A."/>
            <person name="Mihova T."/>
            <person name="Mittelman R."/>
            <person name="Mlenga V."/>
            <person name="Montmayeur A."/>
            <person name="Mulrain L."/>
            <person name="Navidi A."/>
            <person name="Naylor J."/>
            <person name="Negash T."/>
            <person name="Nguyen T."/>
            <person name="Nguyen N."/>
            <person name="Nicol R."/>
            <person name="Norbu C."/>
            <person name="Norbu N."/>
            <person name="Novod N."/>
            <person name="O'Neill B."/>
            <person name="Osman S."/>
            <person name="Markiewicz E."/>
            <person name="Oyono O.L."/>
            <person name="Patti C."/>
            <person name="Phunkhang P."/>
            <person name="Pierre F."/>
            <person name="Priest M."/>
            <person name="Raghuraman S."/>
            <person name="Rege F."/>
            <person name="Reyes R."/>
            <person name="Rise C."/>
            <person name="Rogov P."/>
            <person name="Ross K."/>
            <person name="Ryan E."/>
            <person name="Settipalli S."/>
            <person name="Shea T."/>
            <person name="Sherpa N."/>
            <person name="Shi L."/>
            <person name="Shih D."/>
            <person name="Sparrow T."/>
            <person name="Spaulding J."/>
            <person name="Stalker J."/>
            <person name="Stange-Thomann N."/>
            <person name="Stavropoulos S."/>
            <person name="Stone C."/>
            <person name="Strader C."/>
            <person name="Tesfaye S."/>
            <person name="Thomson T."/>
            <person name="Thoulutsang Y."/>
            <person name="Thoulutsang D."/>
            <person name="Topham K."/>
            <person name="Topping I."/>
            <person name="Tsamla T."/>
            <person name="Vassiliev H."/>
            <person name="Vo A."/>
            <person name="Wangchuk T."/>
            <person name="Wangdi T."/>
            <person name="Weiand M."/>
            <person name="Wilkinson J."/>
            <person name="Wilson A."/>
            <person name="Yadav S."/>
            <person name="Young G."/>
            <person name="Yu Q."/>
            <person name="Zembek L."/>
            <person name="Zhong D."/>
            <person name="Zimmer A."/>
            <person name="Zwirko Z."/>
            <person name="Jaffe D.B."/>
            <person name="Alvarez P."/>
            <person name="Brockman W."/>
            <person name="Butler J."/>
            <person name="Chin C."/>
            <person name="Gnerre S."/>
            <person name="Grabherr M."/>
            <person name="Kleber M."/>
            <person name="Mauceli E."/>
            <person name="MacCallum I."/>
        </authorList>
    </citation>
    <scope>NUCLEOTIDE SEQUENCE [LARGE SCALE GENOMIC DNA]</scope>
    <source>
        <strain evidence="4">Tucson 14024-0371.13</strain>
    </source>
</reference>
<feature type="signal peptide" evidence="2">
    <location>
        <begin position="1"/>
        <end position="22"/>
    </location>
</feature>
<name>A0A0P8ZM93_DROAN</name>
<dbReference type="Proteomes" id="UP000007801">
    <property type="component" value="Unassembled WGS sequence"/>
</dbReference>
<evidence type="ECO:0000313" key="3">
    <source>
        <dbReference type="EMBL" id="KPU75885.1"/>
    </source>
</evidence>
<feature type="region of interest" description="Disordered" evidence="1">
    <location>
        <begin position="276"/>
        <end position="297"/>
    </location>
</feature>
<evidence type="ECO:0000256" key="1">
    <source>
        <dbReference type="SAM" id="MobiDB-lite"/>
    </source>
</evidence>
<sequence>MKGSLSHLLIVTVSLWVKVSTANDALKLKKLNEDLIKAIAEANAGTKYGVGWVPNLGKALEEVHTTSSKRCFILLALVGLLLSENCPSPAYEYSYEYEYRYETDPSTTTTKKPTTTTTKTKKRTTKKTTTQEPRAPPPSLTLNLNVSLHIYPYPMDQIFPPGMYNMYENGAYFPFCYQRKCPLDCSQPYCYPCVMPNCDPVCMPPKCYPPCDPPHCHLMPNCYGSDCPDPCIYPECISGDFFGSKLRTCIEPHCPPPLKCRKPMCPKLIKKGKLQRSRNKIKSRSGRRTKGFLLTSL</sequence>
<feature type="chain" id="PRO_5006154898" description="Chitin-binding type-2 domain-containing protein" evidence="2">
    <location>
        <begin position="23"/>
        <end position="297"/>
    </location>
</feature>
<proteinExistence type="predicted"/>